<dbReference type="GO" id="GO:0044281">
    <property type="term" value="P:small molecule metabolic process"/>
    <property type="evidence" value="ECO:0007669"/>
    <property type="project" value="UniProtKB-ARBA"/>
</dbReference>
<keyword evidence="13" id="KW-1185">Reference proteome</keyword>
<gene>
    <name evidence="12" type="ORF">Dace_1065</name>
</gene>
<dbReference type="NCBIfam" id="TIGR02177">
    <property type="entry name" value="PorB_KorB"/>
    <property type="match status" value="1"/>
</dbReference>
<dbReference type="InterPro" id="IPR011766">
    <property type="entry name" value="TPP_enzyme_TPP-bd"/>
</dbReference>
<evidence type="ECO:0000259" key="10">
    <source>
        <dbReference type="Pfam" id="PF02775"/>
    </source>
</evidence>
<dbReference type="InterPro" id="IPR011896">
    <property type="entry name" value="OFOB"/>
</dbReference>
<dbReference type="PANTHER" id="PTHR48084">
    <property type="entry name" value="2-OXOGLUTARATE OXIDOREDUCTASE SUBUNIT KORB-RELATED"/>
    <property type="match status" value="1"/>
</dbReference>
<feature type="domain" description="Thiamine pyrophosphate enzyme TPP-binding" evidence="10">
    <location>
        <begin position="57"/>
        <end position="198"/>
    </location>
</feature>
<dbReference type="Pfam" id="PF02775">
    <property type="entry name" value="TPP_enzyme_C"/>
    <property type="match status" value="1"/>
</dbReference>
<dbReference type="Proteomes" id="UP000005695">
    <property type="component" value="Unassembled WGS sequence"/>
</dbReference>
<keyword evidence="6" id="KW-0560">Oxidoreductase</keyword>
<comment type="cofactor">
    <cofactor evidence="2">
        <name>thiamine diphosphate</name>
        <dbReference type="ChEBI" id="CHEBI:58937"/>
    </cofactor>
</comment>
<organism evidence="12 13">
    <name type="scientific">Desulfuromonas acetoxidans (strain DSM 684 / 11070)</name>
    <dbReference type="NCBI Taxonomy" id="281689"/>
    <lineage>
        <taxon>Bacteria</taxon>
        <taxon>Pseudomonadati</taxon>
        <taxon>Thermodesulfobacteriota</taxon>
        <taxon>Desulfuromonadia</taxon>
        <taxon>Desulfuromonadales</taxon>
        <taxon>Desulfuromonadaceae</taxon>
        <taxon>Desulfuromonas</taxon>
    </lineage>
</organism>
<dbReference type="EMBL" id="AAEW02000011">
    <property type="protein sequence ID" value="EAT15401.1"/>
    <property type="molecule type" value="Genomic_DNA"/>
</dbReference>
<keyword evidence="9" id="KW-0786">Thiamine pyrophosphate</keyword>
<evidence type="ECO:0000256" key="4">
    <source>
        <dbReference type="ARBA" id="ARBA00022723"/>
    </source>
</evidence>
<sequence>MSNLLYDSQRPGSQEISWCPGCGDFAILEVLKKSLENLNKTPQQTAIISGIGQAGKLPHYIHSNGFHTLHGRALPIATGVKGANPELTVVAVGGDGDMYAEGGNHFLHMLRRNPDITVLVHNNQIYGLTKGQGSPTTLEGMKTTTQPRGVTEEPINAMAIAIAQNASFVARSFIGHKELTQDLIEQAVEHKGLAVVEIFQPCVSFNKLNTYAWYKEHCRIIEDHDPSDRAAALALALDTERYPLGILYRSNDKKTYEEQQAAYQRNNTPLWQRKVDQEALRQLLDSKK</sequence>
<dbReference type="NCBIfam" id="NF008821">
    <property type="entry name" value="PRK11869.1"/>
    <property type="match status" value="1"/>
</dbReference>
<dbReference type="Gene3D" id="3.40.50.970">
    <property type="match status" value="1"/>
</dbReference>
<name>Q1JYL4_DESA6</name>
<evidence type="ECO:0000256" key="9">
    <source>
        <dbReference type="ARBA" id="ARBA00023052"/>
    </source>
</evidence>
<reference evidence="12" key="1">
    <citation type="submission" date="2006-05" db="EMBL/GenBank/DDBJ databases">
        <title>Annotation of the draft genome assembly of Desulfuromonas acetoxidans DSM 684.</title>
        <authorList>
            <consortium name="US DOE Joint Genome Institute (JGI-ORNL)"/>
            <person name="Larimer F."/>
            <person name="Land M."/>
            <person name="Hauser L."/>
        </authorList>
    </citation>
    <scope>NUCLEOTIDE SEQUENCE [LARGE SCALE GENOMIC DNA]</scope>
    <source>
        <strain evidence="12">DSM 684</strain>
    </source>
</reference>
<dbReference type="Pfam" id="PF12367">
    <property type="entry name" value="PFO_beta_C"/>
    <property type="match status" value="1"/>
</dbReference>
<comment type="cofactor">
    <cofactor evidence="3">
        <name>[4Fe-4S] cluster</name>
        <dbReference type="ChEBI" id="CHEBI:49883"/>
    </cofactor>
</comment>
<feature type="domain" description="Pyruvate ferredoxin oxidoreductase beta subunit C-terminal" evidence="11">
    <location>
        <begin position="202"/>
        <end position="264"/>
    </location>
</feature>
<evidence type="ECO:0000256" key="7">
    <source>
        <dbReference type="ARBA" id="ARBA00023004"/>
    </source>
</evidence>
<comment type="cofactor">
    <cofactor evidence="1">
        <name>Mg(2+)</name>
        <dbReference type="ChEBI" id="CHEBI:18420"/>
    </cofactor>
</comment>
<keyword evidence="7" id="KW-0408">Iron</keyword>
<keyword evidence="12" id="KW-0670">Pyruvate</keyword>
<proteinExistence type="predicted"/>
<dbReference type="InterPro" id="IPR051457">
    <property type="entry name" value="2-oxoacid:Fd_oxidoreductase"/>
</dbReference>
<evidence type="ECO:0000313" key="13">
    <source>
        <dbReference type="Proteomes" id="UP000005695"/>
    </source>
</evidence>
<dbReference type="RefSeq" id="WP_006001075.1">
    <property type="nucleotide sequence ID" value="NZ_AAEW02000011.1"/>
</dbReference>
<dbReference type="AlphaFoldDB" id="Q1JYL4"/>
<dbReference type="GO" id="GO:0046872">
    <property type="term" value="F:metal ion binding"/>
    <property type="evidence" value="ECO:0007669"/>
    <property type="project" value="UniProtKB-KW"/>
</dbReference>
<dbReference type="InterPro" id="IPR032686">
    <property type="entry name" value="PFO_beta_C"/>
</dbReference>
<evidence type="ECO:0000256" key="6">
    <source>
        <dbReference type="ARBA" id="ARBA00023002"/>
    </source>
</evidence>
<evidence type="ECO:0000256" key="3">
    <source>
        <dbReference type="ARBA" id="ARBA00001966"/>
    </source>
</evidence>
<evidence type="ECO:0000259" key="11">
    <source>
        <dbReference type="Pfam" id="PF12367"/>
    </source>
</evidence>
<evidence type="ECO:0000256" key="8">
    <source>
        <dbReference type="ARBA" id="ARBA00023014"/>
    </source>
</evidence>
<reference evidence="12" key="2">
    <citation type="submission" date="2006-05" db="EMBL/GenBank/DDBJ databases">
        <title>Sequencing of the draft genome and assembly of Desulfuromonas acetoxidans DSM 684.</title>
        <authorList>
            <consortium name="US DOE Joint Genome Institute (JGI-PGF)"/>
            <person name="Copeland A."/>
            <person name="Lucas S."/>
            <person name="Lapidus A."/>
            <person name="Barry K."/>
            <person name="Detter J.C."/>
            <person name="Glavina del Rio T."/>
            <person name="Hammon N."/>
            <person name="Israni S."/>
            <person name="Dalin E."/>
            <person name="Tice H."/>
            <person name="Bruce D."/>
            <person name="Pitluck S."/>
            <person name="Richardson P."/>
        </authorList>
    </citation>
    <scope>NUCLEOTIDE SEQUENCE [LARGE SCALE GENOMIC DNA]</scope>
    <source>
        <strain evidence="12">DSM 684</strain>
    </source>
</reference>
<keyword evidence="4" id="KW-0479">Metal-binding</keyword>
<dbReference type="OrthoDB" id="9775140at2"/>
<dbReference type="SUPFAM" id="SSF52518">
    <property type="entry name" value="Thiamin diphosphate-binding fold (THDP-binding)"/>
    <property type="match status" value="1"/>
</dbReference>
<protein>
    <submittedName>
        <fullName evidence="12">2-oxoacid:acceptor oxidoreductase, beta subunit, pyruvate/2-ketoisovalerate</fullName>
    </submittedName>
</protein>
<accession>Q1JYL4</accession>
<evidence type="ECO:0000256" key="1">
    <source>
        <dbReference type="ARBA" id="ARBA00001946"/>
    </source>
</evidence>
<comment type="caution">
    <text evidence="12">The sequence shown here is derived from an EMBL/GenBank/DDBJ whole genome shotgun (WGS) entry which is preliminary data.</text>
</comment>
<dbReference type="GO" id="GO:0016625">
    <property type="term" value="F:oxidoreductase activity, acting on the aldehyde or oxo group of donors, iron-sulfur protein as acceptor"/>
    <property type="evidence" value="ECO:0007669"/>
    <property type="project" value="UniProtKB-ARBA"/>
</dbReference>
<dbReference type="CDD" id="cd03375">
    <property type="entry name" value="TPP_OGFOR"/>
    <property type="match status" value="1"/>
</dbReference>
<keyword evidence="5" id="KW-0460">Magnesium</keyword>
<dbReference type="GO" id="GO:0051536">
    <property type="term" value="F:iron-sulfur cluster binding"/>
    <property type="evidence" value="ECO:0007669"/>
    <property type="project" value="UniProtKB-KW"/>
</dbReference>
<keyword evidence="8" id="KW-0411">Iron-sulfur</keyword>
<dbReference type="GO" id="GO:0030976">
    <property type="term" value="F:thiamine pyrophosphate binding"/>
    <property type="evidence" value="ECO:0007669"/>
    <property type="project" value="InterPro"/>
</dbReference>
<dbReference type="PANTHER" id="PTHR48084:SF4">
    <property type="entry name" value="2-OXOGLUTARATE OXIDOREDUCTASE SUBUNIT KORB"/>
    <property type="match status" value="1"/>
</dbReference>
<evidence type="ECO:0000256" key="5">
    <source>
        <dbReference type="ARBA" id="ARBA00022842"/>
    </source>
</evidence>
<dbReference type="GO" id="GO:0045333">
    <property type="term" value="P:cellular respiration"/>
    <property type="evidence" value="ECO:0007669"/>
    <property type="project" value="UniProtKB-ARBA"/>
</dbReference>
<dbReference type="InterPro" id="IPR029061">
    <property type="entry name" value="THDP-binding"/>
</dbReference>
<evidence type="ECO:0000256" key="2">
    <source>
        <dbReference type="ARBA" id="ARBA00001964"/>
    </source>
</evidence>
<evidence type="ECO:0000313" key="12">
    <source>
        <dbReference type="EMBL" id="EAT15401.1"/>
    </source>
</evidence>